<gene>
    <name evidence="2" type="ORF">EJB06_30570</name>
</gene>
<dbReference type="AlphaFoldDB" id="A0A430HCE3"/>
<evidence type="ECO:0000259" key="1">
    <source>
        <dbReference type="Pfam" id="PF05076"/>
    </source>
</evidence>
<dbReference type="OrthoDB" id="1249375at2"/>
<dbReference type="Pfam" id="PF05076">
    <property type="entry name" value="SUFU"/>
    <property type="match status" value="1"/>
</dbReference>
<dbReference type="EMBL" id="RXLQ01000031">
    <property type="protein sequence ID" value="RSZ55208.1"/>
    <property type="molecule type" value="Genomic_DNA"/>
</dbReference>
<dbReference type="Proteomes" id="UP000278085">
    <property type="component" value="Unassembled WGS sequence"/>
</dbReference>
<sequence>MAASTTIEDVDAASTPDLYRTLLLGHYMRHWGTPEYRHVLRRAADQALIELYVFAGREPMEPVRIASVGLAGQIKPDGKPEGREYFMVLPDDLGGAGRDAVLGYVSSVVVHLLAHARRSCHLPRLLGPSPLAPAEWSATALLVAEATGESEDFNPLAIDGMGEIEIEWLIPLLEAEYAFILDKGLDPFEELVQTYEQSLVDVNRSAMVPS</sequence>
<organism evidence="2 3">
    <name type="scientific">Massilia atriviolacea</name>
    <dbReference type="NCBI Taxonomy" id="2495579"/>
    <lineage>
        <taxon>Bacteria</taxon>
        <taxon>Pseudomonadati</taxon>
        <taxon>Pseudomonadota</taxon>
        <taxon>Betaproteobacteria</taxon>
        <taxon>Burkholderiales</taxon>
        <taxon>Oxalobacteraceae</taxon>
        <taxon>Telluria group</taxon>
        <taxon>Massilia</taxon>
    </lineage>
</organism>
<evidence type="ECO:0000313" key="3">
    <source>
        <dbReference type="Proteomes" id="UP000278085"/>
    </source>
</evidence>
<protein>
    <recommendedName>
        <fullName evidence="1">Suppressor of fused-like domain-containing protein</fullName>
    </recommendedName>
</protein>
<comment type="caution">
    <text evidence="2">The sequence shown here is derived from an EMBL/GenBank/DDBJ whole genome shotgun (WGS) entry which is preliminary data.</text>
</comment>
<name>A0A430HCE3_9BURK</name>
<keyword evidence="3" id="KW-1185">Reference proteome</keyword>
<reference evidence="2 3" key="1">
    <citation type="submission" date="2018-12" db="EMBL/GenBank/DDBJ databases">
        <authorList>
            <person name="Yang E."/>
        </authorList>
    </citation>
    <scope>NUCLEOTIDE SEQUENCE [LARGE SCALE GENOMIC DNA]</scope>
    <source>
        <strain evidence="2 3">SOD</strain>
    </source>
</reference>
<evidence type="ECO:0000313" key="2">
    <source>
        <dbReference type="EMBL" id="RSZ55208.1"/>
    </source>
</evidence>
<feature type="domain" description="Suppressor of fused-like" evidence="1">
    <location>
        <begin position="128"/>
        <end position="204"/>
    </location>
</feature>
<dbReference type="InterPro" id="IPR020941">
    <property type="entry name" value="SUFU-like_domain"/>
</dbReference>
<dbReference type="RefSeq" id="WP_126077804.1">
    <property type="nucleotide sequence ID" value="NZ_CP051166.1"/>
</dbReference>
<accession>A0A430HCE3</accession>
<proteinExistence type="predicted"/>